<dbReference type="NCBIfam" id="NF004014">
    <property type="entry name" value="PRK05477.1-4"/>
    <property type="match status" value="1"/>
</dbReference>
<dbReference type="PANTHER" id="PTHR11659:SF0">
    <property type="entry name" value="GLUTAMYL-TRNA(GLN) AMIDOTRANSFERASE SUBUNIT B, MITOCHONDRIAL"/>
    <property type="match status" value="1"/>
</dbReference>
<keyword evidence="2 7" id="KW-0436">Ligase</keyword>
<gene>
    <name evidence="9" type="ORF">CHILSU_LOCUS4452</name>
</gene>
<evidence type="ECO:0000259" key="8">
    <source>
        <dbReference type="SMART" id="SM00845"/>
    </source>
</evidence>
<dbReference type="InterPro" id="IPR014746">
    <property type="entry name" value="Gln_synth/guanido_kin_cat_dom"/>
</dbReference>
<dbReference type="SUPFAM" id="SSF89095">
    <property type="entry name" value="GatB/YqeY motif"/>
    <property type="match status" value="1"/>
</dbReference>
<evidence type="ECO:0000256" key="1">
    <source>
        <dbReference type="ARBA" id="ARBA00005306"/>
    </source>
</evidence>
<comment type="subcellular location">
    <subcellularLocation>
        <location evidence="7">Mitochondrion</location>
    </subcellularLocation>
</comment>
<dbReference type="InterPro" id="IPR023168">
    <property type="entry name" value="GatB_Yqey_C_2"/>
</dbReference>
<dbReference type="SUPFAM" id="SSF55931">
    <property type="entry name" value="Glutamine synthetase/guanido kinase"/>
    <property type="match status" value="1"/>
</dbReference>
<organism evidence="9 10">
    <name type="scientific">Chilo suppressalis</name>
    <name type="common">Asiatic rice borer moth</name>
    <dbReference type="NCBI Taxonomy" id="168631"/>
    <lineage>
        <taxon>Eukaryota</taxon>
        <taxon>Metazoa</taxon>
        <taxon>Ecdysozoa</taxon>
        <taxon>Arthropoda</taxon>
        <taxon>Hexapoda</taxon>
        <taxon>Insecta</taxon>
        <taxon>Pterygota</taxon>
        <taxon>Neoptera</taxon>
        <taxon>Endopterygota</taxon>
        <taxon>Lepidoptera</taxon>
        <taxon>Glossata</taxon>
        <taxon>Ditrysia</taxon>
        <taxon>Pyraloidea</taxon>
        <taxon>Crambidae</taxon>
        <taxon>Crambinae</taxon>
        <taxon>Chilo</taxon>
    </lineage>
</organism>
<dbReference type="EC" id="6.3.5.-" evidence="7"/>
<dbReference type="InterPro" id="IPR017959">
    <property type="entry name" value="Asn/Gln-tRNA_amidoTrfase_suB/E"/>
</dbReference>
<accession>A0ABN8B576</accession>
<evidence type="ECO:0000256" key="6">
    <source>
        <dbReference type="ARBA" id="ARBA00047913"/>
    </source>
</evidence>
<evidence type="ECO:0000256" key="2">
    <source>
        <dbReference type="ARBA" id="ARBA00022598"/>
    </source>
</evidence>
<dbReference type="InterPro" id="IPR004413">
    <property type="entry name" value="GatB"/>
</dbReference>
<evidence type="ECO:0000313" key="10">
    <source>
        <dbReference type="Proteomes" id="UP001153292"/>
    </source>
</evidence>
<comment type="catalytic activity">
    <reaction evidence="6 7">
        <text>L-glutamyl-tRNA(Gln) + L-glutamine + ATP + H2O = L-glutaminyl-tRNA(Gln) + L-glutamate + ADP + phosphate + H(+)</text>
        <dbReference type="Rhea" id="RHEA:17521"/>
        <dbReference type="Rhea" id="RHEA-COMP:9681"/>
        <dbReference type="Rhea" id="RHEA-COMP:9684"/>
        <dbReference type="ChEBI" id="CHEBI:15377"/>
        <dbReference type="ChEBI" id="CHEBI:15378"/>
        <dbReference type="ChEBI" id="CHEBI:29985"/>
        <dbReference type="ChEBI" id="CHEBI:30616"/>
        <dbReference type="ChEBI" id="CHEBI:43474"/>
        <dbReference type="ChEBI" id="CHEBI:58359"/>
        <dbReference type="ChEBI" id="CHEBI:78520"/>
        <dbReference type="ChEBI" id="CHEBI:78521"/>
        <dbReference type="ChEBI" id="CHEBI:456216"/>
    </reaction>
</comment>
<dbReference type="SMART" id="SM00845">
    <property type="entry name" value="GatB_Yqey"/>
    <property type="match status" value="1"/>
</dbReference>
<feature type="domain" description="Asn/Gln amidotransferase" evidence="8">
    <location>
        <begin position="371"/>
        <end position="523"/>
    </location>
</feature>
<sequence length="525" mass="59282">MKYMKSDLFKLSHFFRRRALCSRYVSTNIEKWQSVVGLEVHAQLNTESKLFSGAQNTFGGLVNNCVSLFDAAIPGTLPVLNRKCVELGIMTALALSCKINEVSTFDRKHYFYADLPSGYQITQQRAPLASDGVIDFQVYTPGIHKKPYKKSSKIKQIQLEQDSGKSLHDAELKRSLVDLNRAGAPLIELVFEPDLEDGEEAAALVKELVLVVQRIGACSGRMEEGALRVDANVSIRRPGAPLSTRTEIKNIGSVRGVAGAIRHEIERQRNILENGGRITNETRSWDAVNKVTIAMRDKEVVQDYRFMPEPNLPPLRVNLKTKEDSRDVISVPLIQERIPELPAETRRNLIEKSQLRPETAVQLVNEPLLLKHFQDLTLDKERDPIKVANLLINDLLTVLNKCKIDPEKCPVTKKQLVELVDLFLSKEINLEVCRNILNELVTSEIDKDKPIVDLVHQKGWALVTDTEIITQLCKEVLDNNPKLVKQYKDGKTKVFKALMGILAKNSRSKYDMSLVSKIMEDLLKK</sequence>
<dbReference type="Pfam" id="PF02934">
    <property type="entry name" value="GatB_N"/>
    <property type="match status" value="1"/>
</dbReference>
<dbReference type="InterPro" id="IPR003789">
    <property type="entry name" value="Asn/Gln_tRNA_amidoTrase-B-like"/>
</dbReference>
<protein>
    <recommendedName>
        <fullName evidence="7">Glutamyl-tRNA(Gln) amidotransferase subunit B, mitochondrial</fullName>
        <shortName evidence="7">Glu-AdT subunit B</shortName>
        <ecNumber evidence="7">6.3.5.-</ecNumber>
    </recommendedName>
</protein>
<evidence type="ECO:0000256" key="7">
    <source>
        <dbReference type="HAMAP-Rule" id="MF_03147"/>
    </source>
</evidence>
<dbReference type="InterPro" id="IPR006075">
    <property type="entry name" value="Asn/Gln-tRNA_Trfase_suB/E_cat"/>
</dbReference>
<evidence type="ECO:0000256" key="5">
    <source>
        <dbReference type="ARBA" id="ARBA00022917"/>
    </source>
</evidence>
<name>A0ABN8B576_CHISP</name>
<dbReference type="Pfam" id="PF02637">
    <property type="entry name" value="GatB_Yqey"/>
    <property type="match status" value="1"/>
</dbReference>
<evidence type="ECO:0000256" key="4">
    <source>
        <dbReference type="ARBA" id="ARBA00022840"/>
    </source>
</evidence>
<comment type="similarity">
    <text evidence="1 7">Belongs to the GatB/GatE family. GatB subfamily.</text>
</comment>
<dbReference type="HAMAP" id="MF_00121">
    <property type="entry name" value="GatB"/>
    <property type="match status" value="1"/>
</dbReference>
<keyword evidence="5 7" id="KW-0648">Protein biosynthesis</keyword>
<evidence type="ECO:0000256" key="3">
    <source>
        <dbReference type="ARBA" id="ARBA00022741"/>
    </source>
</evidence>
<reference evidence="9" key="1">
    <citation type="submission" date="2021-12" db="EMBL/GenBank/DDBJ databases">
        <authorList>
            <person name="King R."/>
        </authorList>
    </citation>
    <scope>NUCLEOTIDE SEQUENCE</scope>
</reference>
<proteinExistence type="inferred from homology"/>
<keyword evidence="10" id="KW-1185">Reference proteome</keyword>
<comment type="function">
    <text evidence="7">Allows the formation of correctly charged Gln-tRNA(Gln) through the transamidation of misacylated Glu-tRNA(Gln) in the mitochondria. The reaction takes place in the presence of glutamine and ATP through an activated gamma-phospho-Glu-tRNA(Gln).</text>
</comment>
<dbReference type="NCBIfam" id="TIGR00133">
    <property type="entry name" value="gatB"/>
    <property type="match status" value="1"/>
</dbReference>
<dbReference type="NCBIfam" id="NF004012">
    <property type="entry name" value="PRK05477.1-2"/>
    <property type="match status" value="1"/>
</dbReference>
<dbReference type="Proteomes" id="UP001153292">
    <property type="component" value="Chromosome 19"/>
</dbReference>
<dbReference type="InterPro" id="IPR018027">
    <property type="entry name" value="Asn/Gln_amidotransferase"/>
</dbReference>
<evidence type="ECO:0000313" key="9">
    <source>
        <dbReference type="EMBL" id="CAH0401233.1"/>
    </source>
</evidence>
<keyword evidence="4 7" id="KW-0067">ATP-binding</keyword>
<dbReference type="Gene3D" id="1.10.10.410">
    <property type="match status" value="1"/>
</dbReference>
<keyword evidence="3 7" id="KW-0547">Nucleotide-binding</keyword>
<dbReference type="EMBL" id="OU963912">
    <property type="protein sequence ID" value="CAH0401233.1"/>
    <property type="molecule type" value="Genomic_DNA"/>
</dbReference>
<comment type="subunit">
    <text evidence="7">Subunit of the heterotrimeric GatCAB amidotransferase (AdT) complex, composed of A, B and C subunits.</text>
</comment>
<dbReference type="PANTHER" id="PTHR11659">
    <property type="entry name" value="GLUTAMYL-TRNA GLN AMIDOTRANSFERASE SUBUNIT B MITOCHONDRIAL AND PROKARYOTIC PET112-RELATED"/>
    <property type="match status" value="1"/>
</dbReference>
<keyword evidence="7" id="KW-0496">Mitochondrion</keyword>